<evidence type="ECO:0000256" key="1">
    <source>
        <dbReference type="ARBA" id="ARBA00010641"/>
    </source>
</evidence>
<keyword evidence="7" id="KW-1185">Reference proteome</keyword>
<comment type="similarity">
    <text evidence="1">Belongs to the sigma-70 factor family. ECF subfamily.</text>
</comment>
<protein>
    <submittedName>
        <fullName evidence="6">DNA-directed RNA polymerase sigma-70 factor</fullName>
    </submittedName>
</protein>
<keyword evidence="2" id="KW-0805">Transcription regulation</keyword>
<dbReference type="InterPro" id="IPR036388">
    <property type="entry name" value="WH-like_DNA-bd_sf"/>
</dbReference>
<dbReference type="SUPFAM" id="SSF88946">
    <property type="entry name" value="Sigma2 domain of RNA polymerase sigma factors"/>
    <property type="match status" value="1"/>
</dbReference>
<dbReference type="Pfam" id="PF08281">
    <property type="entry name" value="Sigma70_r4_2"/>
    <property type="match status" value="1"/>
</dbReference>
<dbReference type="GO" id="GO:0003677">
    <property type="term" value="F:DNA binding"/>
    <property type="evidence" value="ECO:0007669"/>
    <property type="project" value="InterPro"/>
</dbReference>
<dbReference type="InterPro" id="IPR000792">
    <property type="entry name" value="Tscrpt_reg_LuxR_C"/>
</dbReference>
<dbReference type="AlphaFoldDB" id="A0AAU9CGW8"/>
<dbReference type="PANTHER" id="PTHR43133:SF46">
    <property type="entry name" value="RNA POLYMERASE SIGMA-70 FACTOR ECF SUBFAMILY"/>
    <property type="match status" value="1"/>
</dbReference>
<gene>
    <name evidence="6" type="ORF">FUAX_04430</name>
</gene>
<dbReference type="SUPFAM" id="SSF88659">
    <property type="entry name" value="Sigma3 and sigma4 domains of RNA polymerase sigma factors"/>
    <property type="match status" value="1"/>
</dbReference>
<dbReference type="KEGG" id="fax:FUAX_04430"/>
<evidence type="ECO:0000256" key="2">
    <source>
        <dbReference type="ARBA" id="ARBA00023015"/>
    </source>
</evidence>
<dbReference type="InterPro" id="IPR007627">
    <property type="entry name" value="RNA_pol_sigma70_r2"/>
</dbReference>
<accession>A0AAU9CGW8</accession>
<organism evidence="6 7">
    <name type="scientific">Fulvitalea axinellae</name>
    <dbReference type="NCBI Taxonomy" id="1182444"/>
    <lineage>
        <taxon>Bacteria</taxon>
        <taxon>Pseudomonadati</taxon>
        <taxon>Bacteroidota</taxon>
        <taxon>Cytophagia</taxon>
        <taxon>Cytophagales</taxon>
        <taxon>Persicobacteraceae</taxon>
        <taxon>Fulvitalea</taxon>
    </lineage>
</organism>
<evidence type="ECO:0000256" key="3">
    <source>
        <dbReference type="ARBA" id="ARBA00023082"/>
    </source>
</evidence>
<dbReference type="InterPro" id="IPR013249">
    <property type="entry name" value="RNA_pol_sigma70_r4_t2"/>
</dbReference>
<keyword evidence="4" id="KW-0804">Transcription</keyword>
<proteinExistence type="inferred from homology"/>
<dbReference type="InterPro" id="IPR014327">
    <property type="entry name" value="RNA_pol_sigma70_bacteroid"/>
</dbReference>
<dbReference type="EMBL" id="AP025314">
    <property type="protein sequence ID" value="BDD08011.1"/>
    <property type="molecule type" value="Genomic_DNA"/>
</dbReference>
<dbReference type="GO" id="GO:0000428">
    <property type="term" value="C:DNA-directed RNA polymerase complex"/>
    <property type="evidence" value="ECO:0007669"/>
    <property type="project" value="UniProtKB-KW"/>
</dbReference>
<dbReference type="Gene3D" id="1.10.10.10">
    <property type="entry name" value="Winged helix-like DNA-binding domain superfamily/Winged helix DNA-binding domain"/>
    <property type="match status" value="1"/>
</dbReference>
<dbReference type="InterPro" id="IPR039425">
    <property type="entry name" value="RNA_pol_sigma-70-like"/>
</dbReference>
<dbReference type="Pfam" id="PF04542">
    <property type="entry name" value="Sigma70_r2"/>
    <property type="match status" value="1"/>
</dbReference>
<dbReference type="GO" id="GO:0016987">
    <property type="term" value="F:sigma factor activity"/>
    <property type="evidence" value="ECO:0007669"/>
    <property type="project" value="UniProtKB-KW"/>
</dbReference>
<evidence type="ECO:0000313" key="6">
    <source>
        <dbReference type="EMBL" id="BDD08011.1"/>
    </source>
</evidence>
<keyword evidence="3" id="KW-0731">Sigma factor</keyword>
<evidence type="ECO:0000256" key="4">
    <source>
        <dbReference type="ARBA" id="ARBA00023163"/>
    </source>
</evidence>
<dbReference type="Gene3D" id="1.10.1740.10">
    <property type="match status" value="1"/>
</dbReference>
<evidence type="ECO:0000259" key="5">
    <source>
        <dbReference type="SMART" id="SM00421"/>
    </source>
</evidence>
<dbReference type="Proteomes" id="UP001348817">
    <property type="component" value="Chromosome"/>
</dbReference>
<dbReference type="NCBIfam" id="TIGR02985">
    <property type="entry name" value="Sig70_bacteroi1"/>
    <property type="match status" value="1"/>
</dbReference>
<dbReference type="PANTHER" id="PTHR43133">
    <property type="entry name" value="RNA POLYMERASE ECF-TYPE SIGMA FACTO"/>
    <property type="match status" value="1"/>
</dbReference>
<dbReference type="GO" id="GO:0006352">
    <property type="term" value="P:DNA-templated transcription initiation"/>
    <property type="evidence" value="ECO:0007669"/>
    <property type="project" value="InterPro"/>
</dbReference>
<dbReference type="InterPro" id="IPR013325">
    <property type="entry name" value="RNA_pol_sigma_r2"/>
</dbReference>
<feature type="domain" description="HTH luxR-type" evidence="5">
    <location>
        <begin position="126"/>
        <end position="187"/>
    </location>
</feature>
<dbReference type="InterPro" id="IPR014284">
    <property type="entry name" value="RNA_pol_sigma-70_dom"/>
</dbReference>
<dbReference type="RefSeq" id="WP_338393301.1">
    <property type="nucleotide sequence ID" value="NZ_AP025314.1"/>
</dbReference>
<name>A0AAU9CGW8_9BACT</name>
<dbReference type="InterPro" id="IPR013324">
    <property type="entry name" value="RNA_pol_sigma_r3/r4-like"/>
</dbReference>
<sequence length="192" mass="22510">MYGDDYYLKKVKEGNLSAFDVLFRRYNQDMFRYAQHLTGSQECAEDIVQEVFLKLWTGRKRMKVCESLKPYLVRSVFNAFMDMERRGKVREKYKVYKTAESGGVYAEGADAVAEYRELEENVRVALDKLSPRQRLIFTKIRLEGRKYKDVASELGLSVKTVETHLMVAQKKIQAELHDFRVEVFCVLMVVFC</sequence>
<reference evidence="6 7" key="1">
    <citation type="submission" date="2021-12" db="EMBL/GenBank/DDBJ databases">
        <title>Genome sequencing of bacteria with rrn-lacking chromosome and rrn-plasmid.</title>
        <authorList>
            <person name="Anda M."/>
            <person name="Iwasaki W."/>
        </authorList>
    </citation>
    <scope>NUCLEOTIDE SEQUENCE [LARGE SCALE GENOMIC DNA]</scope>
    <source>
        <strain evidence="6 7">DSM 100852</strain>
    </source>
</reference>
<keyword evidence="6" id="KW-0240">DNA-directed RNA polymerase</keyword>
<evidence type="ECO:0000313" key="7">
    <source>
        <dbReference type="Proteomes" id="UP001348817"/>
    </source>
</evidence>
<dbReference type="NCBIfam" id="TIGR02937">
    <property type="entry name" value="sigma70-ECF"/>
    <property type="match status" value="1"/>
</dbReference>
<dbReference type="SMART" id="SM00421">
    <property type="entry name" value="HTH_LUXR"/>
    <property type="match status" value="1"/>
</dbReference>